<dbReference type="AlphaFoldDB" id="A0A0Q0DEA5"/>
<evidence type="ECO:0000313" key="1">
    <source>
        <dbReference type="EMBL" id="KPZ05651.1"/>
    </source>
</evidence>
<accession>A0A0Q0DEA5</accession>
<evidence type="ECO:0000313" key="2">
    <source>
        <dbReference type="Proteomes" id="UP000050384"/>
    </source>
</evidence>
<proteinExistence type="predicted"/>
<sequence length="81" mass="9243">MGKRKVFSKSDLSVPQVEHNNDTVGNVIILPEVIPPETTVVTFGRNTTNTRNFDFARWYGVGIDAITYACQRQIERFLGRR</sequence>
<protein>
    <submittedName>
        <fullName evidence="1">Uncharacterized protein</fullName>
    </submittedName>
</protein>
<dbReference type="EMBL" id="LJRI01000344">
    <property type="protein sequence ID" value="KPZ05651.1"/>
    <property type="molecule type" value="Genomic_DNA"/>
</dbReference>
<gene>
    <name evidence="1" type="ORF">ALO94_04163</name>
</gene>
<comment type="caution">
    <text evidence="1">The sequence shown here is derived from an EMBL/GenBank/DDBJ whole genome shotgun (WGS) entry which is preliminary data.</text>
</comment>
<reference evidence="1 2" key="1">
    <citation type="submission" date="2015-09" db="EMBL/GenBank/DDBJ databases">
        <title>Genome announcement of multiple Pseudomonas syringae strains.</title>
        <authorList>
            <person name="Thakur S."/>
            <person name="Wang P.W."/>
            <person name="Gong Y."/>
            <person name="Weir B.S."/>
            <person name="Guttman D.S."/>
        </authorList>
    </citation>
    <scope>NUCLEOTIDE SEQUENCE [LARGE SCALE GENOMIC DNA]</scope>
    <source>
        <strain evidence="1 2">ICMP16929</strain>
    </source>
</reference>
<organism evidence="1 2">
    <name type="scientific">Pseudomonas syringae pv. spinaceae</name>
    <dbReference type="NCBI Taxonomy" id="264459"/>
    <lineage>
        <taxon>Bacteria</taxon>
        <taxon>Pseudomonadati</taxon>
        <taxon>Pseudomonadota</taxon>
        <taxon>Gammaproteobacteria</taxon>
        <taxon>Pseudomonadales</taxon>
        <taxon>Pseudomonadaceae</taxon>
        <taxon>Pseudomonas</taxon>
        <taxon>Pseudomonas syringae</taxon>
    </lineage>
</organism>
<dbReference type="PATRIC" id="fig|264459.3.peg.6517"/>
<dbReference type="Proteomes" id="UP000050384">
    <property type="component" value="Unassembled WGS sequence"/>
</dbReference>
<name>A0A0Q0DEA5_PSESX</name>